<evidence type="ECO:0000313" key="9">
    <source>
        <dbReference type="Proteomes" id="UP000007110"/>
    </source>
</evidence>
<keyword evidence="3 6" id="KW-1133">Transmembrane helix</keyword>
<keyword evidence="2 6" id="KW-0812">Transmembrane</keyword>
<evidence type="ECO:0000256" key="4">
    <source>
        <dbReference type="ARBA" id="ARBA00023136"/>
    </source>
</evidence>
<dbReference type="PANTHER" id="PTHR22911:SF6">
    <property type="entry name" value="SOLUTE CARRIER FAMILY 35 MEMBER G1"/>
    <property type="match status" value="1"/>
</dbReference>
<reference evidence="9" key="1">
    <citation type="submission" date="2015-02" db="EMBL/GenBank/DDBJ databases">
        <title>Genome sequencing for Strongylocentrotus purpuratus.</title>
        <authorList>
            <person name="Murali S."/>
            <person name="Liu Y."/>
            <person name="Vee V."/>
            <person name="English A."/>
            <person name="Wang M."/>
            <person name="Skinner E."/>
            <person name="Han Y."/>
            <person name="Muzny D.M."/>
            <person name="Worley K.C."/>
            <person name="Gibbs R.A."/>
        </authorList>
    </citation>
    <scope>NUCLEOTIDE SEQUENCE</scope>
</reference>
<feature type="region of interest" description="Disordered" evidence="5">
    <location>
        <begin position="225"/>
        <end position="256"/>
    </location>
</feature>
<keyword evidence="9" id="KW-1185">Reference proteome</keyword>
<evidence type="ECO:0000256" key="1">
    <source>
        <dbReference type="ARBA" id="ARBA00004141"/>
    </source>
</evidence>
<dbReference type="InterPro" id="IPR000620">
    <property type="entry name" value="EamA_dom"/>
</dbReference>
<sequence>MGSIGTSLAFFAFQVMPIGNAKAIIYCSPVFTGFFSCIFLHEACTAVDIILSALTLSGVILVIQPPFIFGGESSSTSILGPIFCLILAAMVGIVFITLRKIGSYRIHPVVILIYFSSIGMVLSAVLATALREWVIPQCGRDRILLLLTGTFQFMSQIALTLALRYEKATIVSLIRTCDVLFTFVLDYLFFQIIPNGITITGALLIVGSLVGITLRKWWSEKKAMDKASEEQMPDEELDQGFSDDDASITENQVTTP</sequence>
<feature type="domain" description="EamA" evidence="7">
    <location>
        <begin position="79"/>
        <end position="213"/>
    </location>
</feature>
<comment type="subcellular location">
    <subcellularLocation>
        <location evidence="1">Membrane</location>
        <topology evidence="1">Multi-pass membrane protein</topology>
    </subcellularLocation>
</comment>
<feature type="transmembrane region" description="Helical" evidence="6">
    <location>
        <begin position="78"/>
        <end position="98"/>
    </location>
</feature>
<evidence type="ECO:0000313" key="8">
    <source>
        <dbReference type="EnsemblMetazoa" id="XP_030853844"/>
    </source>
</evidence>
<name>A0A7M7PR57_STRPU</name>
<dbReference type="Pfam" id="PF00892">
    <property type="entry name" value="EamA"/>
    <property type="match status" value="2"/>
</dbReference>
<evidence type="ECO:0000259" key="7">
    <source>
        <dbReference type="Pfam" id="PF00892"/>
    </source>
</evidence>
<feature type="transmembrane region" description="Helical" evidence="6">
    <location>
        <begin position="196"/>
        <end position="214"/>
    </location>
</feature>
<evidence type="ECO:0000256" key="3">
    <source>
        <dbReference type="ARBA" id="ARBA00022989"/>
    </source>
</evidence>
<dbReference type="OMA" id="RGAHISY"/>
<feature type="transmembrane region" description="Helical" evidence="6">
    <location>
        <begin position="110"/>
        <end position="131"/>
    </location>
</feature>
<reference evidence="8" key="2">
    <citation type="submission" date="2021-01" db="UniProtKB">
        <authorList>
            <consortium name="EnsemblMetazoa"/>
        </authorList>
    </citation>
    <scope>IDENTIFICATION</scope>
</reference>
<feature type="transmembrane region" description="Helical" evidence="6">
    <location>
        <begin position="47"/>
        <end position="66"/>
    </location>
</feature>
<accession>A0A7M7PR57</accession>
<feature type="transmembrane region" description="Helical" evidence="6">
    <location>
        <begin position="143"/>
        <end position="163"/>
    </location>
</feature>
<proteinExistence type="predicted"/>
<evidence type="ECO:0000256" key="2">
    <source>
        <dbReference type="ARBA" id="ARBA00022692"/>
    </source>
</evidence>
<evidence type="ECO:0000256" key="5">
    <source>
        <dbReference type="SAM" id="MobiDB-lite"/>
    </source>
</evidence>
<dbReference type="EnsemblMetazoa" id="XM_030997984">
    <property type="protein sequence ID" value="XP_030853844"/>
    <property type="gene ID" value="LOC592898"/>
</dbReference>
<dbReference type="Proteomes" id="UP000007110">
    <property type="component" value="Unassembled WGS sequence"/>
</dbReference>
<dbReference type="KEGG" id="spu:592898"/>
<dbReference type="InParanoid" id="A0A7M7PR57"/>
<evidence type="ECO:0000256" key="6">
    <source>
        <dbReference type="SAM" id="Phobius"/>
    </source>
</evidence>
<dbReference type="OrthoDB" id="306876at2759"/>
<protein>
    <recommendedName>
        <fullName evidence="7">EamA domain-containing protein</fullName>
    </recommendedName>
</protein>
<dbReference type="PANTHER" id="PTHR22911">
    <property type="entry name" value="ACYL-MALONYL CONDENSING ENZYME-RELATED"/>
    <property type="match status" value="1"/>
</dbReference>
<dbReference type="AlphaFoldDB" id="A0A7M7PR57"/>
<feature type="domain" description="EamA" evidence="7">
    <location>
        <begin position="4"/>
        <end position="63"/>
    </location>
</feature>
<dbReference type="SUPFAM" id="SSF103481">
    <property type="entry name" value="Multidrug resistance efflux transporter EmrE"/>
    <property type="match status" value="2"/>
</dbReference>
<keyword evidence="4 6" id="KW-0472">Membrane</keyword>
<dbReference type="GO" id="GO:0016020">
    <property type="term" value="C:membrane"/>
    <property type="evidence" value="ECO:0000318"/>
    <property type="project" value="GO_Central"/>
</dbReference>
<organism evidence="8 9">
    <name type="scientific">Strongylocentrotus purpuratus</name>
    <name type="common">Purple sea urchin</name>
    <dbReference type="NCBI Taxonomy" id="7668"/>
    <lineage>
        <taxon>Eukaryota</taxon>
        <taxon>Metazoa</taxon>
        <taxon>Echinodermata</taxon>
        <taxon>Eleutherozoa</taxon>
        <taxon>Echinozoa</taxon>
        <taxon>Echinoidea</taxon>
        <taxon>Euechinoidea</taxon>
        <taxon>Echinacea</taxon>
        <taxon>Camarodonta</taxon>
        <taxon>Echinidea</taxon>
        <taxon>Strongylocentrotidae</taxon>
        <taxon>Strongylocentrotus</taxon>
    </lineage>
</organism>
<dbReference type="GeneID" id="592898"/>
<dbReference type="RefSeq" id="XP_030853844.1">
    <property type="nucleotide sequence ID" value="XM_030997984.1"/>
</dbReference>
<feature type="compositionally biased region" description="Acidic residues" evidence="5">
    <location>
        <begin position="231"/>
        <end position="247"/>
    </location>
</feature>
<dbReference type="InterPro" id="IPR037185">
    <property type="entry name" value="EmrE-like"/>
</dbReference>